<keyword evidence="6 7" id="KW-0413">Isomerase</keyword>
<evidence type="ECO:0000256" key="4">
    <source>
        <dbReference type="ARBA" id="ARBA00023110"/>
    </source>
</evidence>
<evidence type="ECO:0000256" key="6">
    <source>
        <dbReference type="ARBA" id="ARBA00023235"/>
    </source>
</evidence>
<dbReference type="Proteomes" id="UP000315782">
    <property type="component" value="Unassembled WGS sequence"/>
</dbReference>
<dbReference type="InterPro" id="IPR050280">
    <property type="entry name" value="OMP_Chaperone_SurA"/>
</dbReference>
<comment type="caution">
    <text evidence="9">The sequence shown here is derived from an EMBL/GenBank/DDBJ whole genome shotgun (WGS) entry which is preliminary data.</text>
</comment>
<evidence type="ECO:0000256" key="7">
    <source>
        <dbReference type="HAMAP-Rule" id="MF_01183"/>
    </source>
</evidence>
<dbReference type="EMBL" id="SHBI01000001">
    <property type="protein sequence ID" value="RZO23314.1"/>
    <property type="molecule type" value="Genomic_DNA"/>
</dbReference>
<sequence length="413" mass="47038" precursor="true">MKKISTILTFLLSANLFSAVEILDRVAVIVDDGIIMESQIKQSLSDIIQRYDQQNIPKPPPETLKDQVIERLVIEELQLQMANRAGVRISDTELNEAVTRIATNNNMQLQEFIAFIEDDGASYEELREQIKREMIIQRIQRGRVGSEVDITEKEFDAYLATDESLNALEPELLVKQILVKELSLAEKVISRINAGEDFSQLATELSISSNSQNGGLMNWRKAEEMPKLFSDAINFKEVGYVTDPLESGAGFHILKLEDKRGDFVQYQDQWSARHILLIPSTIRSEEETENELNDIRQRIIDGEDFGALADEFSEDPGSAKKGGELGWLGKGVLAPEFEQTMLETEIGTLSDVFQTQFGFHFLEVLGARNHDMTRDLIEDRAYQMLYSRKYDEELENTLRSMRAEAFVEIKDLD</sequence>
<dbReference type="Pfam" id="PF09312">
    <property type="entry name" value="SurA_N"/>
    <property type="match status" value="1"/>
</dbReference>
<dbReference type="Gene3D" id="3.10.50.40">
    <property type="match status" value="2"/>
</dbReference>
<dbReference type="AlphaFoldDB" id="A0A520MQ12"/>
<dbReference type="InterPro" id="IPR046357">
    <property type="entry name" value="PPIase_dom_sf"/>
</dbReference>
<dbReference type="GO" id="GO:0050821">
    <property type="term" value="P:protein stabilization"/>
    <property type="evidence" value="ECO:0007669"/>
    <property type="project" value="InterPro"/>
</dbReference>
<name>A0A520MQ12_9GAMM</name>
<dbReference type="Pfam" id="PF00639">
    <property type="entry name" value="Rotamase"/>
    <property type="match status" value="1"/>
</dbReference>
<dbReference type="HAMAP" id="MF_01183">
    <property type="entry name" value="Chaperone_SurA"/>
    <property type="match status" value="1"/>
</dbReference>
<reference evidence="9 10" key="1">
    <citation type="submission" date="2019-02" db="EMBL/GenBank/DDBJ databases">
        <title>Prokaryotic population dynamics and viral predation in marine succession experiment using metagenomics: the confinement effect.</title>
        <authorList>
            <person name="Haro-Moreno J.M."/>
            <person name="Rodriguez-Valera F."/>
            <person name="Lopez-Perez M."/>
        </authorList>
    </citation>
    <scope>NUCLEOTIDE SEQUENCE [LARGE SCALE GENOMIC DNA]</scope>
    <source>
        <strain evidence="9">MED-G163</strain>
    </source>
</reference>
<dbReference type="GO" id="GO:0030288">
    <property type="term" value="C:outer membrane-bounded periplasmic space"/>
    <property type="evidence" value="ECO:0007669"/>
    <property type="project" value="InterPro"/>
</dbReference>
<dbReference type="SUPFAM" id="SSF54534">
    <property type="entry name" value="FKBP-like"/>
    <property type="match status" value="2"/>
</dbReference>
<feature type="domain" description="PpiC" evidence="8">
    <location>
        <begin position="267"/>
        <end position="366"/>
    </location>
</feature>
<comment type="function">
    <text evidence="7">Chaperone involved in the correct folding and assembly of outer membrane proteins. Recognizes specific patterns of aromatic residues and the orientation of their side chains, which are found more frequently in integral outer membrane proteins. May act in both early periplasmic and late outer membrane-associated steps of protein maturation.</text>
</comment>
<dbReference type="GO" id="GO:0043165">
    <property type="term" value="P:Gram-negative-bacterium-type cell outer membrane assembly"/>
    <property type="evidence" value="ECO:0007669"/>
    <property type="project" value="InterPro"/>
</dbReference>
<keyword evidence="4 7" id="KW-0697">Rotamase</keyword>
<evidence type="ECO:0000256" key="3">
    <source>
        <dbReference type="ARBA" id="ARBA00022764"/>
    </source>
</evidence>
<evidence type="ECO:0000256" key="1">
    <source>
        <dbReference type="ARBA" id="ARBA00022729"/>
    </source>
</evidence>
<gene>
    <name evidence="7" type="primary">surA</name>
    <name evidence="9" type="ORF">EVA96_00680</name>
</gene>
<keyword evidence="3 7" id="KW-0574">Periplasm</keyword>
<keyword evidence="5 7" id="KW-0143">Chaperone</keyword>
<dbReference type="EC" id="5.2.1.8" evidence="7"/>
<keyword evidence="2 7" id="KW-0677">Repeat</keyword>
<dbReference type="SUPFAM" id="SSF109998">
    <property type="entry name" value="Triger factor/SurA peptide-binding domain-like"/>
    <property type="match status" value="1"/>
</dbReference>
<evidence type="ECO:0000313" key="10">
    <source>
        <dbReference type="Proteomes" id="UP000315782"/>
    </source>
</evidence>
<dbReference type="Gene3D" id="1.10.4030.10">
    <property type="entry name" value="Porin chaperone SurA, peptide-binding domain"/>
    <property type="match status" value="1"/>
</dbReference>
<evidence type="ECO:0000313" key="9">
    <source>
        <dbReference type="EMBL" id="RZO23314.1"/>
    </source>
</evidence>
<proteinExistence type="inferred from homology"/>
<dbReference type="Pfam" id="PF13616">
    <property type="entry name" value="Rotamase_3"/>
    <property type="match status" value="1"/>
</dbReference>
<dbReference type="GO" id="GO:0006457">
    <property type="term" value="P:protein folding"/>
    <property type="evidence" value="ECO:0007669"/>
    <property type="project" value="UniProtKB-UniRule"/>
</dbReference>
<keyword evidence="1 7" id="KW-0732">Signal</keyword>
<dbReference type="InterPro" id="IPR000297">
    <property type="entry name" value="PPIase_PpiC"/>
</dbReference>
<dbReference type="InterPro" id="IPR027304">
    <property type="entry name" value="Trigger_fact/SurA_dom_sf"/>
</dbReference>
<dbReference type="GO" id="GO:0051082">
    <property type="term" value="F:unfolded protein binding"/>
    <property type="evidence" value="ECO:0007669"/>
    <property type="project" value="UniProtKB-UniRule"/>
</dbReference>
<dbReference type="PROSITE" id="PS01096">
    <property type="entry name" value="PPIC_PPIASE_1"/>
    <property type="match status" value="1"/>
</dbReference>
<accession>A0A520MQ12</accession>
<organism evidence="9 10">
    <name type="scientific">SAR86 cluster bacterium</name>
    <dbReference type="NCBI Taxonomy" id="2030880"/>
    <lineage>
        <taxon>Bacteria</taxon>
        <taxon>Pseudomonadati</taxon>
        <taxon>Pseudomonadota</taxon>
        <taxon>Gammaproteobacteria</taxon>
        <taxon>SAR86 cluster</taxon>
    </lineage>
</organism>
<evidence type="ECO:0000256" key="5">
    <source>
        <dbReference type="ARBA" id="ARBA00023186"/>
    </source>
</evidence>
<comment type="subcellular location">
    <subcellularLocation>
        <location evidence="7">Periplasm</location>
    </subcellularLocation>
    <text evidence="7">Is capable of associating with the outer membrane.</text>
</comment>
<dbReference type="InterPro" id="IPR023034">
    <property type="entry name" value="PPIase_SurA"/>
</dbReference>
<protein>
    <recommendedName>
        <fullName evidence="7">Chaperone SurA</fullName>
    </recommendedName>
    <alternativeName>
        <fullName evidence="7">Peptidyl-prolyl cis-trans isomerase SurA</fullName>
        <shortName evidence="7">PPIase SurA</shortName>
        <ecNumber evidence="7">5.2.1.8</ecNumber>
    </alternativeName>
    <alternativeName>
        <fullName evidence="7">Rotamase SurA</fullName>
    </alternativeName>
</protein>
<evidence type="ECO:0000259" key="8">
    <source>
        <dbReference type="PROSITE" id="PS50198"/>
    </source>
</evidence>
<dbReference type="InterPro" id="IPR023058">
    <property type="entry name" value="PPIase_PpiC_CS"/>
</dbReference>
<dbReference type="InterPro" id="IPR015391">
    <property type="entry name" value="SurA_N"/>
</dbReference>
<dbReference type="PANTHER" id="PTHR47637:SF1">
    <property type="entry name" value="CHAPERONE SURA"/>
    <property type="match status" value="1"/>
</dbReference>
<dbReference type="PANTHER" id="PTHR47637">
    <property type="entry name" value="CHAPERONE SURA"/>
    <property type="match status" value="1"/>
</dbReference>
<dbReference type="PROSITE" id="PS50198">
    <property type="entry name" value="PPIC_PPIASE_2"/>
    <property type="match status" value="2"/>
</dbReference>
<feature type="signal peptide" evidence="7">
    <location>
        <begin position="1"/>
        <end position="19"/>
    </location>
</feature>
<evidence type="ECO:0000256" key="2">
    <source>
        <dbReference type="ARBA" id="ARBA00022737"/>
    </source>
</evidence>
<feature type="chain" id="PRO_5022275095" description="Chaperone SurA" evidence="7">
    <location>
        <begin position="20"/>
        <end position="413"/>
    </location>
</feature>
<dbReference type="GO" id="GO:0003755">
    <property type="term" value="F:peptidyl-prolyl cis-trans isomerase activity"/>
    <property type="evidence" value="ECO:0007669"/>
    <property type="project" value="UniProtKB-UniRule"/>
</dbReference>
<comment type="domain">
    <text evidence="7">The PPIase activity resides only in the second parvulin domain. The N-terminal region and the C-terminal tail are necessary and sufficient for the chaperone activity of SurA. The PPIase activity is dispensable for SurA to function as a chaperone. The N-terminal region and the C-terminal tail are also required for porin recognition.</text>
</comment>
<dbReference type="GO" id="GO:0042277">
    <property type="term" value="F:peptide binding"/>
    <property type="evidence" value="ECO:0007669"/>
    <property type="project" value="InterPro"/>
</dbReference>
<comment type="catalytic activity">
    <reaction evidence="7">
        <text>[protein]-peptidylproline (omega=180) = [protein]-peptidylproline (omega=0)</text>
        <dbReference type="Rhea" id="RHEA:16237"/>
        <dbReference type="Rhea" id="RHEA-COMP:10747"/>
        <dbReference type="Rhea" id="RHEA-COMP:10748"/>
        <dbReference type="ChEBI" id="CHEBI:83833"/>
        <dbReference type="ChEBI" id="CHEBI:83834"/>
        <dbReference type="EC" id="5.2.1.8"/>
    </reaction>
</comment>
<feature type="domain" description="PpiC" evidence="8">
    <location>
        <begin position="169"/>
        <end position="258"/>
    </location>
</feature>